<organism evidence="1">
    <name type="scientific">Drosophila melanogaster</name>
    <name type="common">Fruit fly</name>
    <dbReference type="NCBI Taxonomy" id="7227"/>
    <lineage>
        <taxon>Eukaryota</taxon>
        <taxon>Metazoa</taxon>
        <taxon>Ecdysozoa</taxon>
        <taxon>Arthropoda</taxon>
        <taxon>Hexapoda</taxon>
        <taxon>Insecta</taxon>
        <taxon>Pterygota</taxon>
        <taxon>Neoptera</taxon>
        <taxon>Endopterygota</taxon>
        <taxon>Diptera</taxon>
        <taxon>Brachycera</taxon>
        <taxon>Muscomorpha</taxon>
        <taxon>Ephydroidea</taxon>
        <taxon>Drosophilidae</taxon>
        <taxon>Drosophila</taxon>
        <taxon>Sophophora</taxon>
    </lineage>
</organism>
<dbReference type="AlphaFoldDB" id="Q6IHJ9"/>
<dbReference type="EMBL" id="BK003417">
    <property type="protein sequence ID" value="DAA03616.1"/>
    <property type="molecule type" value="Genomic_DNA"/>
</dbReference>
<gene>
    <name evidence="1" type="ORF">HDC02445</name>
</gene>
<evidence type="ECO:0000313" key="1">
    <source>
        <dbReference type="EMBL" id="DAA03616.1"/>
    </source>
</evidence>
<accession>Q6IHJ9</accession>
<reference evidence="1" key="1">
    <citation type="journal article" date="2003" name="Genome Biol.">
        <title>An integrated gene annotation and transcriptional profiling approach towards the full gene content of the Drosophila genome.</title>
        <authorList>
            <person name="Hild M."/>
            <person name="Beckmann B."/>
            <person name="Haas S.A."/>
            <person name="Koch B."/>
            <person name="Solovyev V."/>
            <person name="Busold C."/>
            <person name="Fellenberg K."/>
            <person name="Boutros M."/>
            <person name="Vingron M."/>
            <person name="Sauer F."/>
            <person name="Hoheisel J.D."/>
            <person name="Paro R."/>
        </authorList>
    </citation>
    <scope>NUCLEOTIDE SEQUENCE</scope>
</reference>
<name>Q6IHJ9_DROME</name>
<protein>
    <submittedName>
        <fullName evidence="1">HDC02445</fullName>
    </submittedName>
</protein>
<proteinExistence type="predicted"/>
<sequence>MVIFYLIYKLHSRRSSTNIFIICIIANDFWAVKLAAIGVCVGVPEGVPASSSLESAAKIGGSVDGGAFPSGSVWRLWSLVPCAIRVRRRSKAVLRWSDNSRFEAGPGP</sequence>